<keyword evidence="3" id="KW-0378">Hydrolase</keyword>
<keyword evidence="2" id="KW-0808">Transferase</keyword>
<dbReference type="Proteomes" id="UP000694409">
    <property type="component" value="Unassembled WGS sequence"/>
</dbReference>
<gene>
    <name evidence="6" type="primary">LOC127059066</name>
</gene>
<dbReference type="PANTHER" id="PTHR13943">
    <property type="entry name" value="HRAS-LIKE SUPPRESSOR - RELATED"/>
    <property type="match status" value="1"/>
</dbReference>
<dbReference type="AlphaFoldDB" id="A0A8C9NQS2"/>
<sequence>MGQENSQLQPGDLIEVDRPFHQHWALYIGGGYVINLTPVGRKDIQLGVHTVAAFIRKVKKQRLKVVVRNNKWRVNNKYDDSYSPLPVEEIIRRAEICNDRVLNYRGFGSNCENFVKKLRYGDPLRASVGSELQNLDMTENKDCPKPGDLIEIQRGPYKQWALYVGDGYVIHVTPLDENGPPLSANSKSTFIRKARVTKELLKVGVNDD</sequence>
<evidence type="ECO:0000256" key="4">
    <source>
        <dbReference type="ARBA" id="ARBA00023098"/>
    </source>
</evidence>
<dbReference type="PROSITE" id="PS51934">
    <property type="entry name" value="LRAT"/>
    <property type="match status" value="2"/>
</dbReference>
<dbReference type="GO" id="GO:0004623">
    <property type="term" value="F:phospholipase A2 activity"/>
    <property type="evidence" value="ECO:0007669"/>
    <property type="project" value="TreeGrafter"/>
</dbReference>
<dbReference type="GO" id="GO:0070292">
    <property type="term" value="P:N-acylphosphatidylethanolamine metabolic process"/>
    <property type="evidence" value="ECO:0007669"/>
    <property type="project" value="TreeGrafter"/>
</dbReference>
<proteinExistence type="inferred from homology"/>
<keyword evidence="7" id="KW-1185">Reference proteome</keyword>
<evidence type="ECO:0000256" key="2">
    <source>
        <dbReference type="ARBA" id="ARBA00022679"/>
    </source>
</evidence>
<dbReference type="GO" id="GO:0016410">
    <property type="term" value="F:N-acyltransferase activity"/>
    <property type="evidence" value="ECO:0007669"/>
    <property type="project" value="TreeGrafter"/>
</dbReference>
<evidence type="ECO:0000256" key="3">
    <source>
        <dbReference type="ARBA" id="ARBA00022801"/>
    </source>
</evidence>
<dbReference type="Pfam" id="PF04970">
    <property type="entry name" value="LRAT"/>
    <property type="match status" value="2"/>
</dbReference>
<evidence type="ECO:0000313" key="6">
    <source>
        <dbReference type="Ensembl" id="ENSSCAP00000020940.1"/>
    </source>
</evidence>
<feature type="domain" description="LRAT" evidence="5">
    <location>
        <begin position="13"/>
        <end position="127"/>
    </location>
</feature>
<protein>
    <submittedName>
        <fullName evidence="6">Uncharacterized LOC103815634</fullName>
    </submittedName>
</protein>
<dbReference type="InterPro" id="IPR007053">
    <property type="entry name" value="LRAT_dom"/>
</dbReference>
<name>A0A8C9NQS2_SERCA</name>
<dbReference type="GeneTree" id="ENSGT00940000156634"/>
<dbReference type="InterPro" id="IPR051496">
    <property type="entry name" value="H-rev107_PLA/AT"/>
</dbReference>
<reference evidence="6" key="1">
    <citation type="submission" date="2025-08" db="UniProtKB">
        <authorList>
            <consortium name="Ensembl"/>
        </authorList>
    </citation>
    <scope>IDENTIFICATION</scope>
</reference>
<keyword evidence="4" id="KW-0443">Lipid metabolism</keyword>
<dbReference type="GO" id="GO:0008970">
    <property type="term" value="F:phospholipase A1 activity"/>
    <property type="evidence" value="ECO:0007669"/>
    <property type="project" value="TreeGrafter"/>
</dbReference>
<dbReference type="PANTHER" id="PTHR13943:SF37">
    <property type="entry name" value="PHOSPHOLIPASE A AND ACYLTRANSFERASE 1"/>
    <property type="match status" value="1"/>
</dbReference>
<evidence type="ECO:0000259" key="5">
    <source>
        <dbReference type="PROSITE" id="PS51934"/>
    </source>
</evidence>
<accession>A0A8C9NQS2</accession>
<organism evidence="6 7">
    <name type="scientific">Serinus canaria</name>
    <name type="common">Island canary</name>
    <name type="synonym">Fringilla canaria</name>
    <dbReference type="NCBI Taxonomy" id="9135"/>
    <lineage>
        <taxon>Eukaryota</taxon>
        <taxon>Metazoa</taxon>
        <taxon>Chordata</taxon>
        <taxon>Craniata</taxon>
        <taxon>Vertebrata</taxon>
        <taxon>Euteleostomi</taxon>
        <taxon>Archelosauria</taxon>
        <taxon>Archosauria</taxon>
        <taxon>Dinosauria</taxon>
        <taxon>Saurischia</taxon>
        <taxon>Theropoda</taxon>
        <taxon>Coelurosauria</taxon>
        <taxon>Aves</taxon>
        <taxon>Neognathae</taxon>
        <taxon>Neoaves</taxon>
        <taxon>Telluraves</taxon>
        <taxon>Australaves</taxon>
        <taxon>Passeriformes</taxon>
        <taxon>Passeroidea</taxon>
        <taxon>Fringillidae</taxon>
        <taxon>Carduelinae</taxon>
        <taxon>Serinus</taxon>
    </lineage>
</organism>
<dbReference type="GO" id="GO:0005737">
    <property type="term" value="C:cytoplasm"/>
    <property type="evidence" value="ECO:0007669"/>
    <property type="project" value="TreeGrafter"/>
</dbReference>
<dbReference type="Gene3D" id="3.90.1720.10">
    <property type="entry name" value="endopeptidase domain like (from Nostoc punctiforme)"/>
    <property type="match status" value="2"/>
</dbReference>
<evidence type="ECO:0000256" key="1">
    <source>
        <dbReference type="ARBA" id="ARBA00007824"/>
    </source>
</evidence>
<feature type="domain" description="LRAT" evidence="5">
    <location>
        <begin position="149"/>
        <end position="208"/>
    </location>
</feature>
<comment type="similarity">
    <text evidence="1">Belongs to the H-rev107 family.</text>
</comment>
<reference evidence="6" key="2">
    <citation type="submission" date="2025-09" db="UniProtKB">
        <authorList>
            <consortium name="Ensembl"/>
        </authorList>
    </citation>
    <scope>IDENTIFICATION</scope>
</reference>
<dbReference type="Ensembl" id="ENSSCAT00000023379.1">
    <property type="protein sequence ID" value="ENSSCAP00000020940.1"/>
    <property type="gene ID" value="ENSSCAG00000015086.1"/>
</dbReference>
<evidence type="ECO:0000313" key="7">
    <source>
        <dbReference type="Proteomes" id="UP000694409"/>
    </source>
</evidence>